<keyword evidence="3" id="KW-1185">Reference proteome</keyword>
<accession>A0A2S0WLK4</accession>
<dbReference type="AlphaFoldDB" id="A0A2S0WLK4"/>
<organism evidence="2 3">
    <name type="scientific">Aeromicrobium chenweiae</name>
    <dbReference type="NCBI Taxonomy" id="2079793"/>
    <lineage>
        <taxon>Bacteria</taxon>
        <taxon>Bacillati</taxon>
        <taxon>Actinomycetota</taxon>
        <taxon>Actinomycetes</taxon>
        <taxon>Propionibacteriales</taxon>
        <taxon>Nocardioidaceae</taxon>
        <taxon>Aeromicrobium</taxon>
    </lineage>
</organism>
<evidence type="ECO:0000313" key="2">
    <source>
        <dbReference type="EMBL" id="AWB92154.1"/>
    </source>
</evidence>
<keyword evidence="1 2" id="KW-0378">Hydrolase</keyword>
<gene>
    <name evidence="2" type="ORF">C3E78_08050</name>
</gene>
<dbReference type="EMBL" id="CP026952">
    <property type="protein sequence ID" value="AWB92154.1"/>
    <property type="molecule type" value="Genomic_DNA"/>
</dbReference>
<dbReference type="PANTHER" id="PTHR43329">
    <property type="entry name" value="EPOXIDE HYDROLASE"/>
    <property type="match status" value="1"/>
</dbReference>
<proteinExistence type="predicted"/>
<accession>A0A5F2EU37</accession>
<sequence length="308" mass="33453">MVDNGMSAMTGSAYLESGVRLHYYDCGQGDDALVLLHGYPQTAWQWRHVLAPLADAGYRVIAPDYRGAGHSSRPSDGPGRTADLRGDVTLPRGGYTKWAMAEDIHLLLHDHLGLTRPAFVLGHDIGSMVATAYAFRYRADTRALGYGEASQPGTEVFDRLRGSAIEWHFNFHALLDLPEALVAGRERLYLQYFFDRHAARPTAVDTAAYATAYEQAGAMRAGFDLYRAFDQDADDIRAAVRDGGKLTIPCLGLYGTASLAHADAAEKIGRELADDVTVVGIPDAGHWIAEENPAALVETLLAFDGRTG</sequence>
<dbReference type="KEGG" id="aez:C3E78_08050"/>
<reference evidence="3" key="1">
    <citation type="submission" date="2018-01" db="EMBL/GenBank/DDBJ databases">
        <authorList>
            <person name="Li J."/>
        </authorList>
    </citation>
    <scope>NUCLEOTIDE SEQUENCE [LARGE SCALE GENOMIC DNA]</scope>
    <source>
        <strain evidence="3">592</strain>
    </source>
</reference>
<evidence type="ECO:0000256" key="1">
    <source>
        <dbReference type="ARBA" id="ARBA00022801"/>
    </source>
</evidence>
<dbReference type="InterPro" id="IPR000073">
    <property type="entry name" value="AB_hydrolase_1"/>
</dbReference>
<dbReference type="SUPFAM" id="SSF53474">
    <property type="entry name" value="alpha/beta-Hydrolases"/>
    <property type="match status" value="1"/>
</dbReference>
<dbReference type="Proteomes" id="UP000244384">
    <property type="component" value="Chromosome"/>
</dbReference>
<protein>
    <submittedName>
        <fullName evidence="2">Alpha/beta hydrolase</fullName>
    </submittedName>
</protein>
<dbReference type="InterPro" id="IPR000639">
    <property type="entry name" value="Epox_hydrolase-like"/>
</dbReference>
<dbReference type="GO" id="GO:0016787">
    <property type="term" value="F:hydrolase activity"/>
    <property type="evidence" value="ECO:0007669"/>
    <property type="project" value="UniProtKB-KW"/>
</dbReference>
<evidence type="ECO:0000313" key="3">
    <source>
        <dbReference type="Proteomes" id="UP000244384"/>
    </source>
</evidence>
<dbReference type="OrthoDB" id="9812774at2"/>
<name>A0A2S0WLK4_9ACTN</name>
<dbReference type="Gene3D" id="3.40.50.1820">
    <property type="entry name" value="alpha/beta hydrolase"/>
    <property type="match status" value="1"/>
</dbReference>
<dbReference type="InterPro" id="IPR029058">
    <property type="entry name" value="AB_hydrolase_fold"/>
</dbReference>
<dbReference type="PRINTS" id="PR00412">
    <property type="entry name" value="EPOXHYDRLASE"/>
</dbReference>
<dbReference type="Pfam" id="PF00561">
    <property type="entry name" value="Abhydrolase_1"/>
    <property type="match status" value="1"/>
</dbReference>